<keyword evidence="4" id="KW-0050">Antiport</keyword>
<gene>
    <name evidence="13" type="ORF">FC75_GL000564</name>
</gene>
<keyword evidence="8" id="KW-0406">Ion transport</keyword>
<comment type="caution">
    <text evidence="13">The sequence shown here is derived from an EMBL/GenBank/DDBJ whole genome shotgun (WGS) entry which is preliminary data.</text>
</comment>
<comment type="subcellular location">
    <subcellularLocation>
        <location evidence="1">Membrane</location>
        <topology evidence="1">Multi-pass membrane protein</topology>
    </subcellularLocation>
</comment>
<keyword evidence="5 11" id="KW-0812">Transmembrane</keyword>
<evidence type="ECO:0000256" key="6">
    <source>
        <dbReference type="ARBA" id="ARBA00022989"/>
    </source>
</evidence>
<dbReference type="NCBIfam" id="TIGR00932">
    <property type="entry name" value="2a37"/>
    <property type="match status" value="1"/>
</dbReference>
<dbReference type="RefSeq" id="WP_056989938.1">
    <property type="nucleotide sequence ID" value="NZ_AYZJ01000085.1"/>
</dbReference>
<dbReference type="Pfam" id="PF00999">
    <property type="entry name" value="Na_H_Exchanger"/>
    <property type="match status" value="1"/>
</dbReference>
<evidence type="ECO:0000313" key="14">
    <source>
        <dbReference type="Proteomes" id="UP000050865"/>
    </source>
</evidence>
<evidence type="ECO:0000259" key="12">
    <source>
        <dbReference type="Pfam" id="PF00999"/>
    </source>
</evidence>
<evidence type="ECO:0000256" key="7">
    <source>
        <dbReference type="ARBA" id="ARBA00023053"/>
    </source>
</evidence>
<dbReference type="STRING" id="1423730.FC75_GL000564"/>
<proteinExistence type="inferred from homology"/>
<feature type="transmembrane region" description="Helical" evidence="11">
    <location>
        <begin position="59"/>
        <end position="77"/>
    </location>
</feature>
<feature type="transmembrane region" description="Helical" evidence="11">
    <location>
        <begin position="355"/>
        <end position="374"/>
    </location>
</feature>
<keyword evidence="7" id="KW-0915">Sodium</keyword>
<dbReference type="EMBL" id="AYZJ01000085">
    <property type="protein sequence ID" value="KRN18624.1"/>
    <property type="molecule type" value="Genomic_DNA"/>
</dbReference>
<protein>
    <submittedName>
        <fullName evidence="13">Na+ H+ antiporter</fullName>
    </submittedName>
</protein>
<feature type="transmembrane region" description="Helical" evidence="11">
    <location>
        <begin position="109"/>
        <end position="132"/>
    </location>
</feature>
<keyword evidence="6 11" id="KW-1133">Transmembrane helix</keyword>
<accession>A0A0R2EQP7</accession>
<keyword evidence="3" id="KW-0813">Transport</keyword>
<dbReference type="AlphaFoldDB" id="A0A0R2EQP7"/>
<evidence type="ECO:0000256" key="2">
    <source>
        <dbReference type="ARBA" id="ARBA00005551"/>
    </source>
</evidence>
<dbReference type="Gene3D" id="1.20.1530.20">
    <property type="match status" value="1"/>
</dbReference>
<dbReference type="PATRIC" id="fig|1423730.4.peg.588"/>
<dbReference type="GO" id="GO:0016020">
    <property type="term" value="C:membrane"/>
    <property type="evidence" value="ECO:0007669"/>
    <property type="project" value="UniProtKB-SubCell"/>
</dbReference>
<dbReference type="GO" id="GO:1902600">
    <property type="term" value="P:proton transmembrane transport"/>
    <property type="evidence" value="ECO:0007669"/>
    <property type="project" value="InterPro"/>
</dbReference>
<feature type="transmembrane region" description="Helical" evidence="11">
    <location>
        <begin position="144"/>
        <end position="168"/>
    </location>
</feature>
<dbReference type="GO" id="GO:0015297">
    <property type="term" value="F:antiporter activity"/>
    <property type="evidence" value="ECO:0007669"/>
    <property type="project" value="UniProtKB-KW"/>
</dbReference>
<name>A0A0R2EQP7_9LACO</name>
<feature type="transmembrane region" description="Helical" evidence="11">
    <location>
        <begin position="266"/>
        <end position="285"/>
    </location>
</feature>
<feature type="domain" description="Cation/H+ exchanger transmembrane" evidence="12">
    <location>
        <begin position="11"/>
        <end position="376"/>
    </location>
</feature>
<keyword evidence="10" id="KW-0739">Sodium transport</keyword>
<dbReference type="InterPro" id="IPR038770">
    <property type="entry name" value="Na+/solute_symporter_sf"/>
</dbReference>
<keyword evidence="9 11" id="KW-0472">Membrane</keyword>
<feature type="transmembrane region" description="Helical" evidence="11">
    <location>
        <begin position="188"/>
        <end position="208"/>
    </location>
</feature>
<evidence type="ECO:0000256" key="9">
    <source>
        <dbReference type="ARBA" id="ARBA00023136"/>
    </source>
</evidence>
<dbReference type="InterPro" id="IPR006153">
    <property type="entry name" value="Cation/H_exchanger_TM"/>
</dbReference>
<feature type="transmembrane region" description="Helical" evidence="11">
    <location>
        <begin position="84"/>
        <end position="103"/>
    </location>
</feature>
<comment type="similarity">
    <text evidence="2">Belongs to the monovalent cation:proton antiporter 2 (CPA2) transporter (TC 2.A.37) family.</text>
</comment>
<dbReference type="PANTHER" id="PTHR43562">
    <property type="entry name" value="NAPA-TYPE SODIUM/HYDROGEN ANTIPORTER"/>
    <property type="match status" value="1"/>
</dbReference>
<feature type="transmembrane region" description="Helical" evidence="11">
    <location>
        <begin position="292"/>
        <end position="314"/>
    </location>
</feature>
<dbReference type="GO" id="GO:0008324">
    <property type="term" value="F:monoatomic cation transmembrane transporter activity"/>
    <property type="evidence" value="ECO:0007669"/>
    <property type="project" value="InterPro"/>
</dbReference>
<keyword evidence="14" id="KW-1185">Reference proteome</keyword>
<feature type="transmembrane region" description="Helical" evidence="11">
    <location>
        <begin position="220"/>
        <end position="246"/>
    </location>
</feature>
<evidence type="ECO:0000256" key="3">
    <source>
        <dbReference type="ARBA" id="ARBA00022448"/>
    </source>
</evidence>
<evidence type="ECO:0000256" key="4">
    <source>
        <dbReference type="ARBA" id="ARBA00022449"/>
    </source>
</evidence>
<sequence length="388" mass="41589">MGYLGTLALILFATLILSHFSLQLGIPAVIGELLAGILFGPAVLNWIHPSTMISEFSEIGVVLLMFIAGLESDLTLLKKYFRPGVLVAVIGVIVPVVTIFVFAELWGFSFVAAAFLGITYAATSVSISVEVLKELDALDSKSGATILGAAVVDDILTVIILSVAVSVFGTGNAKSTAPLWLTLLEEVVYFGLIFLVVKWLAPFVMHLAERLLPSSSVTIGSLLLCLGMAYLADLFGLSAVIGAFFAGVAVSETKYRAEVDKALESIGYAVFIPVFFVSIGMNMRLDSIGRDFWFILIMTVLALLTKWVGCGAGAKLSGMSWHEANIIGAGMVSRGEMALIVAQIGFDANLLHRDFYSSVIIVIILTTLIAPFMLKDALNRHRAQEENA</sequence>
<evidence type="ECO:0000256" key="5">
    <source>
        <dbReference type="ARBA" id="ARBA00022692"/>
    </source>
</evidence>
<dbReference type="PANTHER" id="PTHR43562:SF3">
    <property type="entry name" value="SODIUM ION_PROTON EXCHANGER (EUROFUNG)"/>
    <property type="match status" value="1"/>
</dbReference>
<evidence type="ECO:0000256" key="1">
    <source>
        <dbReference type="ARBA" id="ARBA00004141"/>
    </source>
</evidence>
<dbReference type="GO" id="GO:0006814">
    <property type="term" value="P:sodium ion transport"/>
    <property type="evidence" value="ECO:0007669"/>
    <property type="project" value="UniProtKB-KW"/>
</dbReference>
<dbReference type="Proteomes" id="UP000050865">
    <property type="component" value="Unassembled WGS sequence"/>
</dbReference>
<evidence type="ECO:0000313" key="13">
    <source>
        <dbReference type="EMBL" id="KRN18624.1"/>
    </source>
</evidence>
<evidence type="ECO:0000256" key="8">
    <source>
        <dbReference type="ARBA" id="ARBA00023065"/>
    </source>
</evidence>
<evidence type="ECO:0000256" key="11">
    <source>
        <dbReference type="SAM" id="Phobius"/>
    </source>
</evidence>
<organism evidence="13 14">
    <name type="scientific">Lacticaseibacillus camelliae DSM 22697 = JCM 13995</name>
    <dbReference type="NCBI Taxonomy" id="1423730"/>
    <lineage>
        <taxon>Bacteria</taxon>
        <taxon>Bacillati</taxon>
        <taxon>Bacillota</taxon>
        <taxon>Bacilli</taxon>
        <taxon>Lactobacillales</taxon>
        <taxon>Lactobacillaceae</taxon>
        <taxon>Lacticaseibacillus</taxon>
    </lineage>
</organism>
<evidence type="ECO:0000256" key="10">
    <source>
        <dbReference type="ARBA" id="ARBA00023201"/>
    </source>
</evidence>
<dbReference type="InterPro" id="IPR004771">
    <property type="entry name" value="K/H_exchanger"/>
</dbReference>
<reference evidence="13 14" key="1">
    <citation type="journal article" date="2015" name="Genome Announc.">
        <title>Expanding the biotechnology potential of lactobacilli through comparative genomics of 213 strains and associated genera.</title>
        <authorList>
            <person name="Sun Z."/>
            <person name="Harris H.M."/>
            <person name="McCann A."/>
            <person name="Guo C."/>
            <person name="Argimon S."/>
            <person name="Zhang W."/>
            <person name="Yang X."/>
            <person name="Jeffery I.B."/>
            <person name="Cooney J.C."/>
            <person name="Kagawa T.F."/>
            <person name="Liu W."/>
            <person name="Song Y."/>
            <person name="Salvetti E."/>
            <person name="Wrobel A."/>
            <person name="Rasinkangas P."/>
            <person name="Parkhill J."/>
            <person name="Rea M.C."/>
            <person name="O'Sullivan O."/>
            <person name="Ritari J."/>
            <person name="Douillard F.P."/>
            <person name="Paul Ross R."/>
            <person name="Yang R."/>
            <person name="Briner A.E."/>
            <person name="Felis G.E."/>
            <person name="de Vos W.M."/>
            <person name="Barrangou R."/>
            <person name="Klaenhammer T.R."/>
            <person name="Caufield P.W."/>
            <person name="Cui Y."/>
            <person name="Zhang H."/>
            <person name="O'Toole P.W."/>
        </authorList>
    </citation>
    <scope>NUCLEOTIDE SEQUENCE [LARGE SCALE GENOMIC DNA]</scope>
    <source>
        <strain evidence="13 14">DSM 22697</strain>
    </source>
</reference>